<dbReference type="PRINTS" id="PR00081">
    <property type="entry name" value="GDHRDH"/>
</dbReference>
<dbReference type="PRINTS" id="PR00080">
    <property type="entry name" value="SDRFAMILY"/>
</dbReference>
<comment type="similarity">
    <text evidence="1">Belongs to the short-chain dehydrogenases/reductases (SDR) family.</text>
</comment>
<proteinExistence type="inferred from homology"/>
<dbReference type="SUPFAM" id="SSF51735">
    <property type="entry name" value="NAD(P)-binding Rossmann-fold domains"/>
    <property type="match status" value="1"/>
</dbReference>
<protein>
    <submittedName>
        <fullName evidence="2">Uncharacterized protein</fullName>
    </submittedName>
</protein>
<dbReference type="AlphaFoldDB" id="A0A383CVC0"/>
<gene>
    <name evidence="2" type="ORF">METZ01_LOCUS488888</name>
</gene>
<evidence type="ECO:0000313" key="2">
    <source>
        <dbReference type="EMBL" id="SVE36034.1"/>
    </source>
</evidence>
<dbReference type="Pfam" id="PF00106">
    <property type="entry name" value="adh_short"/>
    <property type="match status" value="1"/>
</dbReference>
<dbReference type="InterPro" id="IPR050259">
    <property type="entry name" value="SDR"/>
</dbReference>
<name>A0A383CVC0_9ZZZZ</name>
<accession>A0A383CVC0</accession>
<evidence type="ECO:0000256" key="1">
    <source>
        <dbReference type="ARBA" id="ARBA00006484"/>
    </source>
</evidence>
<dbReference type="CDD" id="cd05233">
    <property type="entry name" value="SDR_c"/>
    <property type="match status" value="1"/>
</dbReference>
<organism evidence="2">
    <name type="scientific">marine metagenome</name>
    <dbReference type="NCBI Taxonomy" id="408172"/>
    <lineage>
        <taxon>unclassified sequences</taxon>
        <taxon>metagenomes</taxon>
        <taxon>ecological metagenomes</taxon>
    </lineage>
</organism>
<dbReference type="EMBL" id="UINC01211927">
    <property type="protein sequence ID" value="SVE36034.1"/>
    <property type="molecule type" value="Genomic_DNA"/>
</dbReference>
<dbReference type="PANTHER" id="PTHR42879:SF2">
    <property type="entry name" value="3-OXOACYL-[ACYL-CARRIER-PROTEIN] REDUCTASE FABG"/>
    <property type="match status" value="1"/>
</dbReference>
<dbReference type="Gene3D" id="3.40.50.720">
    <property type="entry name" value="NAD(P)-binding Rossmann-like Domain"/>
    <property type="match status" value="1"/>
</dbReference>
<dbReference type="InterPro" id="IPR002347">
    <property type="entry name" value="SDR_fam"/>
</dbReference>
<dbReference type="InterPro" id="IPR036291">
    <property type="entry name" value="NAD(P)-bd_dom_sf"/>
</dbReference>
<dbReference type="PANTHER" id="PTHR42879">
    <property type="entry name" value="3-OXOACYL-(ACYL-CARRIER-PROTEIN) REDUCTASE"/>
    <property type="match status" value="1"/>
</dbReference>
<feature type="non-terminal residue" evidence="2">
    <location>
        <position position="135"/>
    </location>
</feature>
<sequence>MRTALVTGANSGIGFAVVERFIEEGYRVLALVREDYGNLKDLDTDSRLCVLKGDLSDIGTVSRLASDNKLDEVDILVNNAGMYIFREEFESILAEEIEQVLRVNLIAPLLLCQVIAPRMAERGWGRIINVSSVSV</sequence>
<reference evidence="2" key="1">
    <citation type="submission" date="2018-05" db="EMBL/GenBank/DDBJ databases">
        <authorList>
            <person name="Lanie J.A."/>
            <person name="Ng W.-L."/>
            <person name="Kazmierczak K.M."/>
            <person name="Andrzejewski T.M."/>
            <person name="Davidsen T.M."/>
            <person name="Wayne K.J."/>
            <person name="Tettelin H."/>
            <person name="Glass J.I."/>
            <person name="Rusch D."/>
            <person name="Podicherti R."/>
            <person name="Tsui H.-C.T."/>
            <person name="Winkler M.E."/>
        </authorList>
    </citation>
    <scope>NUCLEOTIDE SEQUENCE</scope>
</reference>